<dbReference type="PANTHER" id="PTHR45339">
    <property type="entry name" value="HYBRID SIGNAL TRANSDUCTION HISTIDINE KINASE J"/>
    <property type="match status" value="1"/>
</dbReference>
<dbReference type="InterPro" id="IPR003661">
    <property type="entry name" value="HisK_dim/P_dom"/>
</dbReference>
<feature type="modified residue" description="4-aspartylphosphate" evidence="7">
    <location>
        <position position="1093"/>
    </location>
</feature>
<dbReference type="Gene3D" id="3.30.565.10">
    <property type="entry name" value="Histidine kinase-like ATPase, C-terminal domain"/>
    <property type="match status" value="1"/>
</dbReference>
<evidence type="ECO:0000256" key="2">
    <source>
        <dbReference type="ARBA" id="ARBA00012438"/>
    </source>
</evidence>
<dbReference type="SUPFAM" id="SSF55781">
    <property type="entry name" value="GAF domain-like"/>
    <property type="match status" value="1"/>
</dbReference>
<dbReference type="SMART" id="SM00065">
    <property type="entry name" value="GAF"/>
    <property type="match status" value="1"/>
</dbReference>
<comment type="caution">
    <text evidence="13">The sequence shown here is derived from an EMBL/GenBank/DDBJ whole genome shotgun (WGS) entry which is preliminary data.</text>
</comment>
<dbReference type="Gene3D" id="3.30.450.40">
    <property type="match status" value="1"/>
</dbReference>
<dbReference type="EMBL" id="QFOH01000014">
    <property type="protein sequence ID" value="PZP23208.1"/>
    <property type="molecule type" value="Genomic_DNA"/>
</dbReference>
<feature type="domain" description="Response regulatory" evidence="12">
    <location>
        <begin position="775"/>
        <end position="888"/>
    </location>
</feature>
<dbReference type="SMART" id="SM00387">
    <property type="entry name" value="HATPase_c"/>
    <property type="match status" value="1"/>
</dbReference>
<evidence type="ECO:0000256" key="3">
    <source>
        <dbReference type="ARBA" id="ARBA00022553"/>
    </source>
</evidence>
<dbReference type="SMART" id="SM00388">
    <property type="entry name" value="HisKA"/>
    <property type="match status" value="1"/>
</dbReference>
<evidence type="ECO:0000313" key="14">
    <source>
        <dbReference type="Proteomes" id="UP000249198"/>
    </source>
</evidence>
<dbReference type="PANTHER" id="PTHR45339:SF1">
    <property type="entry name" value="HYBRID SIGNAL TRANSDUCTION HISTIDINE KINASE J"/>
    <property type="match status" value="1"/>
</dbReference>
<evidence type="ECO:0000256" key="8">
    <source>
        <dbReference type="SAM" id="Coils"/>
    </source>
</evidence>
<feature type="domain" description="Response regulatory" evidence="12">
    <location>
        <begin position="1043"/>
        <end position="1160"/>
    </location>
</feature>
<keyword evidence="8" id="KW-0175">Coiled coil</keyword>
<gene>
    <name evidence="13" type="ORF">DI599_12555</name>
</gene>
<dbReference type="CDD" id="cd16922">
    <property type="entry name" value="HATPase_EvgS-ArcB-TorS-like"/>
    <property type="match status" value="1"/>
</dbReference>
<evidence type="ECO:0000256" key="6">
    <source>
        <dbReference type="ARBA" id="ARBA00023012"/>
    </source>
</evidence>
<dbReference type="PRINTS" id="PR00344">
    <property type="entry name" value="BCTRLSENSOR"/>
</dbReference>
<keyword evidence="5 13" id="KW-0418">Kinase</keyword>
<organism evidence="13 14">
    <name type="scientific">Pseudomonas kuykendallii</name>
    <dbReference type="NCBI Taxonomy" id="1007099"/>
    <lineage>
        <taxon>Bacteria</taxon>
        <taxon>Pseudomonadati</taxon>
        <taxon>Pseudomonadota</taxon>
        <taxon>Gammaproteobacteria</taxon>
        <taxon>Pseudomonadales</taxon>
        <taxon>Pseudomonadaceae</taxon>
        <taxon>Pseudomonas</taxon>
    </lineage>
</organism>
<keyword evidence="10" id="KW-1133">Transmembrane helix</keyword>
<keyword evidence="3 7" id="KW-0597">Phosphoprotein</keyword>
<evidence type="ECO:0000259" key="12">
    <source>
        <dbReference type="PROSITE" id="PS50110"/>
    </source>
</evidence>
<comment type="catalytic activity">
    <reaction evidence="1">
        <text>ATP + protein L-histidine = ADP + protein N-phospho-L-histidine.</text>
        <dbReference type="EC" id="2.7.13.3"/>
    </reaction>
</comment>
<dbReference type="InterPro" id="IPR005467">
    <property type="entry name" value="His_kinase_dom"/>
</dbReference>
<dbReference type="InterPro" id="IPR036097">
    <property type="entry name" value="HisK_dim/P_sf"/>
</dbReference>
<protein>
    <recommendedName>
        <fullName evidence="2">histidine kinase</fullName>
        <ecNumber evidence="2">2.7.13.3</ecNumber>
    </recommendedName>
</protein>
<dbReference type="SUPFAM" id="SSF55874">
    <property type="entry name" value="ATPase domain of HSP90 chaperone/DNA topoisomerase II/histidine kinase"/>
    <property type="match status" value="1"/>
</dbReference>
<dbReference type="Gene3D" id="3.40.50.2300">
    <property type="match status" value="3"/>
</dbReference>
<dbReference type="CDD" id="cd00156">
    <property type="entry name" value="REC"/>
    <property type="match status" value="1"/>
</dbReference>
<dbReference type="GO" id="GO:0000155">
    <property type="term" value="F:phosphorelay sensor kinase activity"/>
    <property type="evidence" value="ECO:0007669"/>
    <property type="project" value="InterPro"/>
</dbReference>
<keyword evidence="6" id="KW-0902">Two-component regulatory system</keyword>
<evidence type="ECO:0000256" key="7">
    <source>
        <dbReference type="PROSITE-ProRule" id="PRU00169"/>
    </source>
</evidence>
<evidence type="ECO:0000259" key="11">
    <source>
        <dbReference type="PROSITE" id="PS50109"/>
    </source>
</evidence>
<feature type="region of interest" description="Disordered" evidence="9">
    <location>
        <begin position="723"/>
        <end position="765"/>
    </location>
</feature>
<dbReference type="AlphaFoldDB" id="A0A2W5CYN8"/>
<evidence type="ECO:0000256" key="4">
    <source>
        <dbReference type="ARBA" id="ARBA00022679"/>
    </source>
</evidence>
<dbReference type="PROSITE" id="PS50109">
    <property type="entry name" value="HIS_KIN"/>
    <property type="match status" value="1"/>
</dbReference>
<dbReference type="PROSITE" id="PS50110">
    <property type="entry name" value="RESPONSE_REGULATORY"/>
    <property type="match status" value="3"/>
</dbReference>
<feature type="transmembrane region" description="Helical" evidence="10">
    <location>
        <begin position="184"/>
        <end position="206"/>
    </location>
</feature>
<name>A0A2W5CYN8_9PSED</name>
<feature type="modified residue" description="4-aspartylphosphate" evidence="7">
    <location>
        <position position="946"/>
    </location>
</feature>
<feature type="coiled-coil region" evidence="8">
    <location>
        <begin position="389"/>
        <end position="479"/>
    </location>
</feature>
<keyword evidence="10" id="KW-0472">Membrane</keyword>
<dbReference type="Pfam" id="PF02518">
    <property type="entry name" value="HATPase_c"/>
    <property type="match status" value="1"/>
</dbReference>
<dbReference type="InterPro" id="IPR036890">
    <property type="entry name" value="HATPase_C_sf"/>
</dbReference>
<dbReference type="InterPro" id="IPR001789">
    <property type="entry name" value="Sig_transdc_resp-reg_receiver"/>
</dbReference>
<dbReference type="InterPro" id="IPR029016">
    <property type="entry name" value="GAF-like_dom_sf"/>
</dbReference>
<dbReference type="Gene3D" id="1.10.287.130">
    <property type="match status" value="1"/>
</dbReference>
<feature type="domain" description="Histidine kinase" evidence="11">
    <location>
        <begin position="500"/>
        <end position="720"/>
    </location>
</feature>
<dbReference type="RefSeq" id="WP_273232625.1">
    <property type="nucleotide sequence ID" value="NZ_QFOH01000014.1"/>
</dbReference>
<dbReference type="EC" id="2.7.13.3" evidence="2"/>
<dbReference type="SUPFAM" id="SSF47384">
    <property type="entry name" value="Homodimeric domain of signal transducing histidine kinase"/>
    <property type="match status" value="1"/>
</dbReference>
<dbReference type="InterPro" id="IPR004358">
    <property type="entry name" value="Sig_transdc_His_kin-like_C"/>
</dbReference>
<dbReference type="InterPro" id="IPR003594">
    <property type="entry name" value="HATPase_dom"/>
</dbReference>
<dbReference type="Pfam" id="PF00072">
    <property type="entry name" value="Response_reg"/>
    <property type="match status" value="3"/>
</dbReference>
<dbReference type="CDD" id="cd00082">
    <property type="entry name" value="HisKA"/>
    <property type="match status" value="1"/>
</dbReference>
<evidence type="ECO:0000256" key="1">
    <source>
        <dbReference type="ARBA" id="ARBA00000085"/>
    </source>
</evidence>
<dbReference type="InterPro" id="IPR003018">
    <property type="entry name" value="GAF"/>
</dbReference>
<dbReference type="FunFam" id="3.30.565.10:FF:000010">
    <property type="entry name" value="Sensor histidine kinase RcsC"/>
    <property type="match status" value="1"/>
</dbReference>
<dbReference type="SUPFAM" id="SSF52172">
    <property type="entry name" value="CheY-like"/>
    <property type="match status" value="3"/>
</dbReference>
<proteinExistence type="predicted"/>
<evidence type="ECO:0000313" key="13">
    <source>
        <dbReference type="EMBL" id="PZP23208.1"/>
    </source>
</evidence>
<evidence type="ECO:0000256" key="10">
    <source>
        <dbReference type="SAM" id="Phobius"/>
    </source>
</evidence>
<sequence length="1166" mass="131287">MNRTSPIDEKAFRRILGRNVSLPLGMGILSSLFFIAIIFYLLDVSRWVEHTDRVIAESNETLKLVIDMETGLRGYLITGDEIFLEPYQRARNEFVSKSTPLKELVADNPVQVNRIVKIEQLQQQWMDFSARMISLRRQGDDSYIQQLKDLSGKRLTDSIRVYFSDVLATESQLRQERTETAQKVTIFGVGGVILLNLLISGFLAFMGRRELMQLSRTYDEVLATQAAHAEKLQQQAWFRSGQTLLAEELIGQLSMNQLGDSTLGFLARYLGMVVGALYVVDDKRLKRVSAYAFSEDQLRQRKELAFGEGLVGQVAVDRQPMALESLPENYLRVNSSLGDSVARSVLIFPVEDGGELKGVIELGFLRPLEEKDSELLTLLAGNVGSALAAVNYRQRLQRALADTQSLNEELQVQQEELRSANEELEEQSCALRESQASLEAQQAELEQTNEQLSDQAQALEQHRDQLNERNRDLHQAQLLLETRAEELQRASRYKSEFLANMSHELRTPLNSSLILAKLLADNAQGNLSEEQVKFASSIYSAGNDLLTLINDILDLSKVEAGKLDMHLEPTGLARLGENLSNLFQPLAEQKKLDFHIQFEEGVPASVFTDSQRLEQILKNLLSNAFKFTDKGAVTLRIRKQDDEHVAFDVIDSGIGIRAEQQEIIFEAFRQADGTTNRRHGGTGLGLSISRELARMLGATVSVVSEEGKGSAFTLLLPIEYQGAPEDSPNAPQPSVASTPVTDRLPLQPLAKPAPPPVPALTFPDDRDDFTREGRSVLIIEDEPQFAKILFDLAHELKYNCLVAHAADAGYDLALQFQPDAILLDMRLPDHSGLTVLERLKENPDTRHIPVHIVSVEDRQEAAMHMGAVGYATKPVSREQMKDVFLRLEAKLEQKVKRILLVEDDDLQRESVTRLIEDDDIEITAVARGTEALDELHRNTFDCMIIDLKLPDIDGNELLARMAEEDIQSFPPVIVYTGRSLTRDEETELLKYSRSIIIKGARSPERLLDEVTLFLHKVEANMPLERQKMLKTVRNRDRAFEGRKILLVDDDVRNIFALSSALEQKGAVVEIARNGLEAVAKVQEDEEIDLVLMDIMMPEMDGYEAMTEIRKDPRFARLPIIAVTAKAMKDDQDRCLRAGANDYLAKPIELDRLFSLIRVWLPKLEVF</sequence>
<dbReference type="CDD" id="cd19410">
    <property type="entry name" value="HK9-like_sensor"/>
    <property type="match status" value="1"/>
</dbReference>
<dbReference type="CDD" id="cd17546">
    <property type="entry name" value="REC_hyHK_CKI1_RcsC-like"/>
    <property type="match status" value="1"/>
</dbReference>
<feature type="domain" description="Response regulatory" evidence="12">
    <location>
        <begin position="897"/>
        <end position="1013"/>
    </location>
</feature>
<keyword evidence="4" id="KW-0808">Transferase</keyword>
<dbReference type="Pfam" id="PF13185">
    <property type="entry name" value="GAF_2"/>
    <property type="match status" value="1"/>
</dbReference>
<accession>A0A2W5CYN8</accession>
<dbReference type="SMART" id="SM00448">
    <property type="entry name" value="REC"/>
    <property type="match status" value="3"/>
</dbReference>
<keyword evidence="10" id="KW-0812">Transmembrane</keyword>
<evidence type="ECO:0000256" key="5">
    <source>
        <dbReference type="ARBA" id="ARBA00022777"/>
    </source>
</evidence>
<feature type="transmembrane region" description="Helical" evidence="10">
    <location>
        <begin position="20"/>
        <end position="42"/>
    </location>
</feature>
<reference evidence="13 14" key="1">
    <citation type="submission" date="2017-08" db="EMBL/GenBank/DDBJ databases">
        <title>Infants hospitalized years apart are colonized by the same room-sourced microbial strains.</title>
        <authorList>
            <person name="Brooks B."/>
            <person name="Olm M.R."/>
            <person name="Firek B.A."/>
            <person name="Baker R."/>
            <person name="Thomas B.C."/>
            <person name="Morowitz M.J."/>
            <person name="Banfield J.F."/>
        </authorList>
    </citation>
    <scope>NUCLEOTIDE SEQUENCE [LARGE SCALE GENOMIC DNA]</scope>
    <source>
        <strain evidence="13">S2_009_000_R2_77</strain>
    </source>
</reference>
<dbReference type="Pfam" id="PF05227">
    <property type="entry name" value="CHASE3"/>
    <property type="match status" value="1"/>
</dbReference>
<evidence type="ECO:0000256" key="9">
    <source>
        <dbReference type="SAM" id="MobiDB-lite"/>
    </source>
</evidence>
<dbReference type="InterPro" id="IPR007891">
    <property type="entry name" value="CHASE3"/>
</dbReference>
<dbReference type="InterPro" id="IPR011006">
    <property type="entry name" value="CheY-like_superfamily"/>
</dbReference>
<dbReference type="Pfam" id="PF00512">
    <property type="entry name" value="HisKA"/>
    <property type="match status" value="1"/>
</dbReference>
<dbReference type="Proteomes" id="UP000249198">
    <property type="component" value="Unassembled WGS sequence"/>
</dbReference>
<feature type="modified residue" description="4-aspartylphosphate" evidence="7">
    <location>
        <position position="824"/>
    </location>
</feature>